<dbReference type="Proteomes" id="UP001228690">
    <property type="component" value="Chromosome"/>
</dbReference>
<dbReference type="InterPro" id="IPR029044">
    <property type="entry name" value="Nucleotide-diphossugar_trans"/>
</dbReference>
<dbReference type="RefSeq" id="WP_326926433.1">
    <property type="nucleotide sequence ID" value="NZ_CP123443.1"/>
</dbReference>
<dbReference type="EC" id="2.7.7.9" evidence="3"/>
<name>A0ABY8ME51_9SPIO</name>
<evidence type="ECO:0000313" key="4">
    <source>
        <dbReference type="Proteomes" id="UP001228690"/>
    </source>
</evidence>
<dbReference type="Pfam" id="PF01704">
    <property type="entry name" value="UDPGP"/>
    <property type="match status" value="1"/>
</dbReference>
<dbReference type="InterPro" id="IPR002618">
    <property type="entry name" value="UDPGP_fam"/>
</dbReference>
<keyword evidence="2 3" id="KW-0548">Nucleotidyltransferase</keyword>
<sequence>MDLSGQISTEEREAMRRAKIDVGLSLQILETLNRGGVDRNSSNFGSASATAATDFEIPTVDGKDIVDLSGPLSYRVKGARIHELLQQYPELQAGWPARYAKAGAAEDLSVNEQEINELGLLLSPYFAFGVLNGGSASSYFDNKKNESFSPELFRLFRREFDGLARDFSHLPKALCPAFLTEQGPGPGFMGLKLRSLLYTIQRQRALRRRCGLSAEAAQQPKFFQMTSELTHGPLRNYIYGPSCQLEGTAGTWRGDPAGLESLAAELGWWPDRQISSEKQPLISTFARSADPGTDSGSRWQFFRDRNGNHLAMPGGHGQCFFALRQRLEELYRKGTRYISLGNIDNVAYNPQPGFIGLLALSGRTGFFSCSYRSSVDVKGGVLLRPRSGSGAGRLNCFDIGTGVDKDILQIAEEKERDLLFNCAIGYFDLGALLAEMENIIACLPLRISEQNKDRGHYWQVEQVTWEAIGLLDSVLIGAVRKEDHFLAAKLQLEALVNTAYRLECYEGKSEGESPEESLHDLAVLARRFAAGYAKVLQRDCNYAGFGQGH</sequence>
<reference evidence="3 4" key="1">
    <citation type="submission" date="2023-04" db="EMBL/GenBank/DDBJ databases">
        <title>Spirochaete genome identified in red abalone sample constitutes a novel genus.</title>
        <authorList>
            <person name="Sharma S.P."/>
            <person name="Purcell C.M."/>
            <person name="Hyde J.R."/>
            <person name="Severin A.J."/>
        </authorList>
    </citation>
    <scope>NUCLEOTIDE SEQUENCE [LARGE SCALE GENOMIC DNA]</scope>
    <source>
        <strain evidence="3 4">SP-2023</strain>
    </source>
</reference>
<evidence type="ECO:0000313" key="3">
    <source>
        <dbReference type="EMBL" id="WGK68262.1"/>
    </source>
</evidence>
<dbReference type="Gene3D" id="3.90.550.10">
    <property type="entry name" value="Spore Coat Polysaccharide Biosynthesis Protein SpsA, Chain A"/>
    <property type="match status" value="1"/>
</dbReference>
<keyword evidence="1 3" id="KW-0808">Transferase</keyword>
<dbReference type="GO" id="GO:0003983">
    <property type="term" value="F:UTP:glucose-1-phosphate uridylyltransferase activity"/>
    <property type="evidence" value="ECO:0007669"/>
    <property type="project" value="UniProtKB-EC"/>
</dbReference>
<proteinExistence type="predicted"/>
<gene>
    <name evidence="3" type="ORF">P0082_07165</name>
</gene>
<accession>A0ABY8ME51</accession>
<evidence type="ECO:0000256" key="1">
    <source>
        <dbReference type="ARBA" id="ARBA00022679"/>
    </source>
</evidence>
<evidence type="ECO:0000256" key="2">
    <source>
        <dbReference type="ARBA" id="ARBA00022695"/>
    </source>
</evidence>
<dbReference type="SUPFAM" id="SSF53448">
    <property type="entry name" value="Nucleotide-diphospho-sugar transferases"/>
    <property type="match status" value="1"/>
</dbReference>
<dbReference type="EMBL" id="CP123443">
    <property type="protein sequence ID" value="WGK68262.1"/>
    <property type="molecule type" value="Genomic_DNA"/>
</dbReference>
<keyword evidence="4" id="KW-1185">Reference proteome</keyword>
<protein>
    <submittedName>
        <fullName evidence="3">UTP--glucose-1-phosphate uridylyltransferase</fullName>
        <ecNumber evidence="3">2.7.7.9</ecNumber>
    </submittedName>
</protein>
<organism evidence="3 4">
    <name type="scientific">Candidatus Haliotispira prima</name>
    <dbReference type="NCBI Taxonomy" id="3034016"/>
    <lineage>
        <taxon>Bacteria</taxon>
        <taxon>Pseudomonadati</taxon>
        <taxon>Spirochaetota</taxon>
        <taxon>Spirochaetia</taxon>
        <taxon>Spirochaetales</taxon>
        <taxon>Spirochaetaceae</taxon>
        <taxon>Candidatus Haliotispira</taxon>
    </lineage>
</organism>